<dbReference type="KEGG" id="aaut:ACETAC_09165"/>
<dbReference type="RefSeq" id="WP_284679717.1">
    <property type="nucleotide sequence ID" value="NZ_CP060096.1"/>
</dbReference>
<dbReference type="GO" id="GO:0051287">
    <property type="term" value="F:NAD binding"/>
    <property type="evidence" value="ECO:0007669"/>
    <property type="project" value="InterPro"/>
</dbReference>
<feature type="binding site" evidence="8 13">
    <location>
        <position position="261"/>
    </location>
    <ligand>
        <name>Zn(2+)</name>
        <dbReference type="ChEBI" id="CHEBI:29105"/>
    </ligand>
</feature>
<name>A0A975GA86_9THEO</name>
<proteinExistence type="inferred from homology"/>
<keyword evidence="8" id="KW-0028">Amino-acid biosynthesis</keyword>
<feature type="binding site" evidence="8 12">
    <location>
        <position position="261"/>
    </location>
    <ligand>
        <name>substrate</name>
    </ligand>
</feature>
<evidence type="ECO:0000256" key="10">
    <source>
        <dbReference type="PIRSR" id="PIRSR000099-1"/>
    </source>
</evidence>
<organism evidence="15 16">
    <name type="scientific">Aceticella autotrophica</name>
    <dbReference type="NCBI Taxonomy" id="2755338"/>
    <lineage>
        <taxon>Bacteria</taxon>
        <taxon>Bacillati</taxon>
        <taxon>Bacillota</taxon>
        <taxon>Clostridia</taxon>
        <taxon>Thermoanaerobacterales</taxon>
        <taxon>Thermoanaerobacteraceae</taxon>
        <taxon>Aceticella</taxon>
    </lineage>
</organism>
<dbReference type="InterPro" id="IPR022695">
    <property type="entry name" value="Histidinol_DH_monofunct"/>
</dbReference>
<keyword evidence="5 8" id="KW-0862">Zinc</keyword>
<keyword evidence="8 11" id="KW-0520">NAD</keyword>
<keyword evidence="6 8" id="KW-0560">Oxidoreductase</keyword>
<feature type="binding site" evidence="8 12">
    <location>
        <position position="258"/>
    </location>
    <ligand>
        <name>substrate</name>
    </ligand>
</feature>
<comment type="cofactor">
    <cofactor evidence="8 13">
        <name>Zn(2+)</name>
        <dbReference type="ChEBI" id="CHEBI:29105"/>
    </cofactor>
    <text evidence="8 13">Binds 1 zinc ion per subunit.</text>
</comment>
<evidence type="ECO:0000256" key="3">
    <source>
        <dbReference type="ARBA" id="ARBA00012965"/>
    </source>
</evidence>
<dbReference type="EC" id="1.1.1.23" evidence="3 8"/>
<feature type="active site" description="Proton acceptor" evidence="8 10">
    <location>
        <position position="326"/>
    </location>
</feature>
<feature type="binding site" evidence="8 12">
    <location>
        <position position="236"/>
    </location>
    <ligand>
        <name>substrate</name>
    </ligand>
</feature>
<evidence type="ECO:0000256" key="7">
    <source>
        <dbReference type="ARBA" id="ARBA00049489"/>
    </source>
</evidence>
<evidence type="ECO:0000256" key="6">
    <source>
        <dbReference type="ARBA" id="ARBA00023002"/>
    </source>
</evidence>
<dbReference type="PROSITE" id="PS00611">
    <property type="entry name" value="HISOL_DEHYDROGENASE"/>
    <property type="match status" value="1"/>
</dbReference>
<dbReference type="GO" id="GO:0008270">
    <property type="term" value="F:zinc ion binding"/>
    <property type="evidence" value="ECO:0007669"/>
    <property type="project" value="UniProtKB-UniRule"/>
</dbReference>
<feature type="binding site" evidence="8 12">
    <location>
        <position position="414"/>
    </location>
    <ligand>
        <name>substrate</name>
    </ligand>
</feature>
<dbReference type="Gene3D" id="1.20.5.1300">
    <property type="match status" value="1"/>
</dbReference>
<sequence>MIRIYDFKEGIDKDIYMKISSRTKLDNKEVNGVVEGIIKNIRENGDTALFDYTYKFDGVDINSSSIKVTKEEIDDAYKKTDENFVSAVRKAIKNITEFHEKQKQNTWIDFKDGIIYGQKIRPLEKVGIYVPGGTAAYPSSVLMNGIPAKVAGVEKIIMVTPPNKNGINPYVLVAANEAGIDEIYKAGGAQAVAALAFGTESVPKVDKIVGPGNIYVAVAKRALYGYVDIDMVAGPSEVLIIADDSANPRYVAADLLAQSEHDVMASAVLVTTSYELAEKVDKEIERQTWYLERKEIIKKSIENYGEIIVVKDIEEAFNIANALAPEHLELDIRNPFEMLGKVKNAGAVFLGENSPEPLGDYMAGPNHVLPTSGTARFFSPLAVEDFIKKMSVLYYDEGSLKEVSSDIIRLAESEGLTAHANSIKIRFT</sequence>
<feature type="binding site" evidence="8 12">
    <location>
        <position position="419"/>
    </location>
    <ligand>
        <name>substrate</name>
    </ligand>
</feature>
<reference evidence="15" key="1">
    <citation type="submission" date="2020-08" db="EMBL/GenBank/DDBJ databases">
        <title>Genomic insights into the carbon and energy metabolism of the first obligate autotrophic acetogenic bacterium Aceticella autotrophica gen. nov., sp. nov.</title>
        <authorList>
            <person name="Toshchakov S.V."/>
            <person name="Elcheninov A.G."/>
            <person name="Kublanov I.V."/>
            <person name="Frolov E.N."/>
            <person name="Lebedinsky A.V."/>
        </authorList>
    </citation>
    <scope>NUCLEOTIDE SEQUENCE</scope>
    <source>
        <strain evidence="15">3443-3Ac</strain>
    </source>
</reference>
<evidence type="ECO:0000256" key="12">
    <source>
        <dbReference type="PIRSR" id="PIRSR000099-3"/>
    </source>
</evidence>
<dbReference type="GO" id="GO:0005829">
    <property type="term" value="C:cytosol"/>
    <property type="evidence" value="ECO:0007669"/>
    <property type="project" value="TreeGrafter"/>
</dbReference>
<comment type="function">
    <text evidence="1 8">Catalyzes the sequential NAD-dependent oxidations of L-histidinol to L-histidinaldehyde and then to L-histidine.</text>
</comment>
<feature type="binding site" evidence="8 13">
    <location>
        <position position="419"/>
    </location>
    <ligand>
        <name>Zn(2+)</name>
        <dbReference type="ChEBI" id="CHEBI:29105"/>
    </ligand>
</feature>
<dbReference type="PANTHER" id="PTHR21256:SF2">
    <property type="entry name" value="HISTIDINE BIOSYNTHESIS TRIFUNCTIONAL PROTEIN"/>
    <property type="match status" value="1"/>
</dbReference>
<feature type="binding site" evidence="8 12">
    <location>
        <position position="360"/>
    </location>
    <ligand>
        <name>substrate</name>
    </ligand>
</feature>
<feature type="binding site" evidence="8 13">
    <location>
        <position position="360"/>
    </location>
    <ligand>
        <name>Zn(2+)</name>
        <dbReference type="ChEBI" id="CHEBI:29105"/>
    </ligand>
</feature>
<dbReference type="FunFam" id="3.40.50.1980:FF:000026">
    <property type="entry name" value="Histidinol dehydrogenase"/>
    <property type="match status" value="1"/>
</dbReference>
<feature type="binding site" evidence="8 11">
    <location>
        <position position="190"/>
    </location>
    <ligand>
        <name>NAD(+)</name>
        <dbReference type="ChEBI" id="CHEBI:57540"/>
    </ligand>
</feature>
<accession>A0A975GA86</accession>
<feature type="active site" description="Proton acceptor" evidence="8 10">
    <location>
        <position position="327"/>
    </location>
</feature>
<dbReference type="Proteomes" id="UP000671913">
    <property type="component" value="Chromosome"/>
</dbReference>
<dbReference type="InterPro" id="IPR001692">
    <property type="entry name" value="Histidinol_DH_CS"/>
</dbReference>
<evidence type="ECO:0000256" key="11">
    <source>
        <dbReference type="PIRSR" id="PIRSR000099-2"/>
    </source>
</evidence>
<dbReference type="AlphaFoldDB" id="A0A975GA86"/>
<dbReference type="GO" id="GO:0004399">
    <property type="term" value="F:histidinol dehydrogenase activity"/>
    <property type="evidence" value="ECO:0007669"/>
    <property type="project" value="UniProtKB-UniRule"/>
</dbReference>
<dbReference type="InterPro" id="IPR012131">
    <property type="entry name" value="Hstdl_DH"/>
</dbReference>
<comment type="similarity">
    <text evidence="2 8 9 14">Belongs to the histidinol dehydrogenase family.</text>
</comment>
<evidence type="ECO:0000256" key="5">
    <source>
        <dbReference type="ARBA" id="ARBA00022833"/>
    </source>
</evidence>
<protein>
    <recommendedName>
        <fullName evidence="3 8">Histidinol dehydrogenase</fullName>
        <shortName evidence="8">HDH</shortName>
        <ecNumber evidence="3 8">1.1.1.23</ecNumber>
    </recommendedName>
</protein>
<dbReference type="PRINTS" id="PR00083">
    <property type="entry name" value="HOLDHDRGNASE"/>
</dbReference>
<feature type="binding site" evidence="8 11">
    <location>
        <position position="213"/>
    </location>
    <ligand>
        <name>NAD(+)</name>
        <dbReference type="ChEBI" id="CHEBI:57540"/>
    </ligand>
</feature>
<dbReference type="NCBIfam" id="TIGR00069">
    <property type="entry name" value="hisD"/>
    <property type="match status" value="1"/>
</dbReference>
<comment type="catalytic activity">
    <reaction evidence="7 8">
        <text>L-histidinol + 2 NAD(+) + H2O = L-histidine + 2 NADH + 3 H(+)</text>
        <dbReference type="Rhea" id="RHEA:20641"/>
        <dbReference type="ChEBI" id="CHEBI:15377"/>
        <dbReference type="ChEBI" id="CHEBI:15378"/>
        <dbReference type="ChEBI" id="CHEBI:57540"/>
        <dbReference type="ChEBI" id="CHEBI:57595"/>
        <dbReference type="ChEBI" id="CHEBI:57699"/>
        <dbReference type="ChEBI" id="CHEBI:57945"/>
        <dbReference type="EC" id="1.1.1.23"/>
    </reaction>
</comment>
<evidence type="ECO:0000256" key="4">
    <source>
        <dbReference type="ARBA" id="ARBA00022723"/>
    </source>
</evidence>
<dbReference type="Gene3D" id="3.40.50.1980">
    <property type="entry name" value="Nitrogenase molybdenum iron protein domain"/>
    <property type="match status" value="2"/>
</dbReference>
<dbReference type="FunFam" id="3.40.50.1980:FF:000001">
    <property type="entry name" value="Histidinol dehydrogenase"/>
    <property type="match status" value="1"/>
</dbReference>
<comment type="pathway">
    <text evidence="8">Amino-acid biosynthesis; L-histidine biosynthesis; L-histidine from 5-phospho-alpha-D-ribose 1-diphosphate: step 9/9.</text>
</comment>
<dbReference type="PANTHER" id="PTHR21256">
    <property type="entry name" value="HISTIDINOL DEHYDROGENASE HDH"/>
    <property type="match status" value="1"/>
</dbReference>
<evidence type="ECO:0000256" key="2">
    <source>
        <dbReference type="ARBA" id="ARBA00010178"/>
    </source>
</evidence>
<evidence type="ECO:0000256" key="13">
    <source>
        <dbReference type="PIRSR" id="PIRSR000099-4"/>
    </source>
</evidence>
<dbReference type="GO" id="GO:0000105">
    <property type="term" value="P:L-histidine biosynthetic process"/>
    <property type="evidence" value="ECO:0007669"/>
    <property type="project" value="UniProtKB-UniRule"/>
</dbReference>
<evidence type="ECO:0000256" key="14">
    <source>
        <dbReference type="RuleBase" id="RU004175"/>
    </source>
</evidence>
<feature type="binding site" evidence="8 12">
    <location>
        <position position="327"/>
    </location>
    <ligand>
        <name>substrate</name>
    </ligand>
</feature>
<evidence type="ECO:0000313" key="15">
    <source>
        <dbReference type="EMBL" id="QSZ27025.1"/>
    </source>
</evidence>
<dbReference type="PIRSF" id="PIRSF000099">
    <property type="entry name" value="Histidinol_dh"/>
    <property type="match status" value="1"/>
</dbReference>
<feature type="binding site" evidence="8 13">
    <location>
        <position position="258"/>
    </location>
    <ligand>
        <name>Zn(2+)</name>
        <dbReference type="ChEBI" id="CHEBI:29105"/>
    </ligand>
</feature>
<evidence type="ECO:0000313" key="16">
    <source>
        <dbReference type="Proteomes" id="UP000671913"/>
    </source>
</evidence>
<dbReference type="EMBL" id="CP060096">
    <property type="protein sequence ID" value="QSZ27025.1"/>
    <property type="molecule type" value="Genomic_DNA"/>
</dbReference>
<keyword evidence="8" id="KW-0368">Histidine biosynthesis</keyword>
<dbReference type="CDD" id="cd06572">
    <property type="entry name" value="Histidinol_dh"/>
    <property type="match status" value="1"/>
</dbReference>
<gene>
    <name evidence="8 15" type="primary">hisD</name>
    <name evidence="15" type="ORF">ACETAC_09165</name>
</gene>
<feature type="binding site" evidence="8 11">
    <location>
        <position position="129"/>
    </location>
    <ligand>
        <name>NAD(+)</name>
        <dbReference type="ChEBI" id="CHEBI:57540"/>
    </ligand>
</feature>
<evidence type="ECO:0000256" key="1">
    <source>
        <dbReference type="ARBA" id="ARBA00003850"/>
    </source>
</evidence>
<dbReference type="SUPFAM" id="SSF53720">
    <property type="entry name" value="ALDH-like"/>
    <property type="match status" value="1"/>
</dbReference>
<dbReference type="Pfam" id="PF00815">
    <property type="entry name" value="Histidinol_dh"/>
    <property type="match status" value="1"/>
</dbReference>
<dbReference type="InterPro" id="IPR016161">
    <property type="entry name" value="Ald_DH/histidinol_DH"/>
</dbReference>
<keyword evidence="4 8" id="KW-0479">Metal-binding</keyword>
<dbReference type="HAMAP" id="MF_01024">
    <property type="entry name" value="HisD"/>
    <property type="match status" value="1"/>
</dbReference>
<keyword evidence="16" id="KW-1185">Reference proteome</keyword>
<evidence type="ECO:0000256" key="9">
    <source>
        <dbReference type="PIRNR" id="PIRNR000099"/>
    </source>
</evidence>
<evidence type="ECO:0000256" key="8">
    <source>
        <dbReference type="HAMAP-Rule" id="MF_01024"/>
    </source>
</evidence>